<protein>
    <recommendedName>
        <fullName evidence="2">PPM-type phosphatase domain-containing protein</fullName>
    </recommendedName>
</protein>
<dbReference type="PANTHER" id="PTHR43156:SF2">
    <property type="entry name" value="STAGE II SPORULATION PROTEIN E"/>
    <property type="match status" value="1"/>
</dbReference>
<accession>A0A402DNX9</accession>
<dbReference type="GO" id="GO:0016791">
    <property type="term" value="F:phosphatase activity"/>
    <property type="evidence" value="ECO:0007669"/>
    <property type="project" value="TreeGrafter"/>
</dbReference>
<dbReference type="Gene3D" id="3.60.40.10">
    <property type="entry name" value="PPM-type phosphatase domain"/>
    <property type="match status" value="1"/>
</dbReference>
<organism evidence="3 4">
    <name type="scientific">Cellulomonas biazotea</name>
    <dbReference type="NCBI Taxonomy" id="1709"/>
    <lineage>
        <taxon>Bacteria</taxon>
        <taxon>Bacillati</taxon>
        <taxon>Actinomycetota</taxon>
        <taxon>Actinomycetes</taxon>
        <taxon>Micrococcales</taxon>
        <taxon>Cellulomonadaceae</taxon>
        <taxon>Cellulomonas</taxon>
    </lineage>
</organism>
<reference evidence="3 4" key="1">
    <citation type="submission" date="2019-01" db="EMBL/GenBank/DDBJ databases">
        <title>Draft genome sequence of Cellulomonas takizawaensis strain TKZ-21.</title>
        <authorList>
            <person name="Yamamura H."/>
            <person name="Hayashi T."/>
            <person name="Hamada M."/>
            <person name="Serisawa Y."/>
            <person name="Matsuyama K."/>
            <person name="Nakagawa Y."/>
            <person name="Otoguro M."/>
            <person name="Yanagida F."/>
            <person name="Hayakawa M."/>
        </authorList>
    </citation>
    <scope>NUCLEOTIDE SEQUENCE [LARGE SCALE GENOMIC DNA]</scope>
    <source>
        <strain evidence="3 4">NBRC12680</strain>
    </source>
</reference>
<dbReference type="SMART" id="SM00331">
    <property type="entry name" value="PP2C_SIG"/>
    <property type="match status" value="1"/>
</dbReference>
<gene>
    <name evidence="3" type="ORF">CBZ_08860</name>
</gene>
<evidence type="ECO:0000256" key="1">
    <source>
        <dbReference type="ARBA" id="ARBA00022801"/>
    </source>
</evidence>
<evidence type="ECO:0000313" key="4">
    <source>
        <dbReference type="Proteomes" id="UP000289954"/>
    </source>
</evidence>
<dbReference type="Gene3D" id="3.30.450.20">
    <property type="entry name" value="PAS domain"/>
    <property type="match status" value="1"/>
</dbReference>
<dbReference type="EMBL" id="BIMR01000050">
    <property type="protein sequence ID" value="GCE75830.1"/>
    <property type="molecule type" value="Genomic_DNA"/>
</dbReference>
<dbReference type="InterPro" id="IPR003594">
    <property type="entry name" value="HATPase_dom"/>
</dbReference>
<dbReference type="InterPro" id="IPR036890">
    <property type="entry name" value="HATPase_C_sf"/>
</dbReference>
<dbReference type="SUPFAM" id="SSF81606">
    <property type="entry name" value="PP2C-like"/>
    <property type="match status" value="1"/>
</dbReference>
<dbReference type="InterPro" id="IPR013656">
    <property type="entry name" value="PAS_4"/>
</dbReference>
<dbReference type="OrthoDB" id="319881at2"/>
<dbReference type="RefSeq" id="WP_130780433.1">
    <property type="nucleotide sequence ID" value="NZ_BIMR01000050.1"/>
</dbReference>
<dbReference type="Proteomes" id="UP000289954">
    <property type="component" value="Unassembled WGS sequence"/>
</dbReference>
<dbReference type="Gene3D" id="3.30.565.10">
    <property type="entry name" value="Histidine kinase-like ATPase, C-terminal domain"/>
    <property type="match status" value="1"/>
</dbReference>
<dbReference type="InterPro" id="IPR035965">
    <property type="entry name" value="PAS-like_dom_sf"/>
</dbReference>
<dbReference type="PANTHER" id="PTHR43156">
    <property type="entry name" value="STAGE II SPORULATION PROTEIN E-RELATED"/>
    <property type="match status" value="1"/>
</dbReference>
<keyword evidence="1" id="KW-0378">Hydrolase</keyword>
<dbReference type="Pfam" id="PF07228">
    <property type="entry name" value="SpoIIE"/>
    <property type="match status" value="1"/>
</dbReference>
<dbReference type="Pfam" id="PF13581">
    <property type="entry name" value="HATPase_c_2"/>
    <property type="match status" value="1"/>
</dbReference>
<sequence length="632" mass="66671">MNHRPRAASVEAAVQAFEDMPIAVAAIEEDGLVVVAANRAARAIGVGDVVGRPVAETLTTAVAHRMLPRVEEAVRARRPVPAEEILVEIGPTDARRDVWLRWSLDPWYDSDGRYRGVIAYAQDVTGLVDQRLAAEARAVGVEERYEVARDVIIALQGALLPSSVPVLPRVDVAAAYLVAGREQAAGGDWFDAAVAPDGRVSLVVGDVVGHGVTASAAMSQMRAILASRLLDGATIPDALGSLDRYARITTHAFATSACVVLLDPETGDLEYATRGHPAPLVVGPSGTRWLEQTGGGPLGIEDGTEVRTGRLADDEALLLFTDGLVEVVGRRLDHRLQQVVEAAEQALRGAVIGRYAGRNTAERLCLHVPWALDEGFVDDVTVLAASRRPAPADLRLRVPAQADGLAPVRERVESWARDVGLEPRERAALVLAASEAMTNCIEHAYAGRPPGEVRIDASLRRATVVMTVADDGAWRQPTESPGDRGHGLSMVASSGVRLSVDPSPTGTCVEFELDARRRAPVESPALAPTATLTGGPVVDVDPGGVVRVGGVLDTEASAQLLDAVVRTRSRGGVLPVTVEVEPTAFLGSPAVRAIERYVRGADAAARQVEVVVHEGSPAALTLAVVGTPVVTR</sequence>
<feature type="domain" description="PPM-type phosphatase" evidence="2">
    <location>
        <begin position="170"/>
        <end position="387"/>
    </location>
</feature>
<dbReference type="SUPFAM" id="SSF55785">
    <property type="entry name" value="PYP-like sensor domain (PAS domain)"/>
    <property type="match status" value="1"/>
</dbReference>
<evidence type="ECO:0000259" key="2">
    <source>
        <dbReference type="SMART" id="SM00331"/>
    </source>
</evidence>
<dbReference type="AlphaFoldDB" id="A0A402DNX9"/>
<name>A0A402DNX9_9CELL</name>
<proteinExistence type="predicted"/>
<dbReference type="SUPFAM" id="SSF55874">
    <property type="entry name" value="ATPase domain of HSP90 chaperone/DNA topoisomerase II/histidine kinase"/>
    <property type="match status" value="1"/>
</dbReference>
<evidence type="ECO:0000313" key="3">
    <source>
        <dbReference type="EMBL" id="GCE75830.1"/>
    </source>
</evidence>
<dbReference type="InterPro" id="IPR036457">
    <property type="entry name" value="PPM-type-like_dom_sf"/>
</dbReference>
<dbReference type="Pfam" id="PF08448">
    <property type="entry name" value="PAS_4"/>
    <property type="match status" value="1"/>
</dbReference>
<dbReference type="InterPro" id="IPR001932">
    <property type="entry name" value="PPM-type_phosphatase-like_dom"/>
</dbReference>
<comment type="caution">
    <text evidence="3">The sequence shown here is derived from an EMBL/GenBank/DDBJ whole genome shotgun (WGS) entry which is preliminary data.</text>
</comment>
<dbReference type="CDD" id="cd16936">
    <property type="entry name" value="HATPase_RsbW-like"/>
    <property type="match status" value="1"/>
</dbReference>
<dbReference type="InterPro" id="IPR052016">
    <property type="entry name" value="Bact_Sigma-Reg"/>
</dbReference>
<keyword evidence="4" id="KW-1185">Reference proteome</keyword>